<proteinExistence type="predicted"/>
<protein>
    <submittedName>
        <fullName evidence="1">Uncharacterized protein</fullName>
    </submittedName>
</protein>
<organism evidence="1">
    <name type="scientific">uncultured Caudovirales phage</name>
    <dbReference type="NCBI Taxonomy" id="2100421"/>
    <lineage>
        <taxon>Viruses</taxon>
        <taxon>Duplodnaviria</taxon>
        <taxon>Heunggongvirae</taxon>
        <taxon>Uroviricota</taxon>
        <taxon>Caudoviricetes</taxon>
        <taxon>Peduoviridae</taxon>
        <taxon>Maltschvirus</taxon>
        <taxon>Maltschvirus maltsch</taxon>
    </lineage>
</organism>
<dbReference type="EMBL" id="LR796333">
    <property type="protein sequence ID" value="CAB4137667.1"/>
    <property type="molecule type" value="Genomic_DNA"/>
</dbReference>
<sequence>MAKQISPVNVWVNGEVKIAEYLQVTGINDNYESSATNYWQMFTMNVDAEGVESVGEAVAQGNLTIQGQSYVDWGNQPAMDINTWIYNWVAEQLNLTIIS</sequence>
<evidence type="ECO:0000313" key="1">
    <source>
        <dbReference type="EMBL" id="CAB4137667.1"/>
    </source>
</evidence>
<name>A0A6J5LX40_9CAUD</name>
<gene>
    <name evidence="1" type="ORF">UFOVP321_52</name>
</gene>
<reference evidence="1" key="1">
    <citation type="submission" date="2020-04" db="EMBL/GenBank/DDBJ databases">
        <authorList>
            <person name="Chiriac C."/>
            <person name="Salcher M."/>
            <person name="Ghai R."/>
            <person name="Kavagutti S V."/>
        </authorList>
    </citation>
    <scope>NUCLEOTIDE SEQUENCE</scope>
</reference>
<accession>A0A6J5LX40</accession>